<keyword evidence="3" id="KW-1185">Reference proteome</keyword>
<name>A0A4Z2G952_9TELE</name>
<accession>A0A4Z2G952</accession>
<sequence length="105" mass="10738">MGGSGAGMTDAERGRHRASVSQTDYNSLTLTGSCEWAAGMHGCIPDAAGDRVAVDLWNARGKDVGASSQLGCPATAVVPRVSGSGKPPMVHMRGPLVPNLQPLLP</sequence>
<gene>
    <name evidence="2" type="ORF">EYF80_039683</name>
</gene>
<evidence type="ECO:0000313" key="2">
    <source>
        <dbReference type="EMBL" id="TNN50077.1"/>
    </source>
</evidence>
<reference evidence="2 3" key="1">
    <citation type="submission" date="2019-03" db="EMBL/GenBank/DDBJ databases">
        <title>First draft genome of Liparis tanakae, snailfish: a comprehensive survey of snailfish specific genes.</title>
        <authorList>
            <person name="Kim W."/>
            <person name="Song I."/>
            <person name="Jeong J.-H."/>
            <person name="Kim D."/>
            <person name="Kim S."/>
            <person name="Ryu S."/>
            <person name="Song J.Y."/>
            <person name="Lee S.K."/>
        </authorList>
    </citation>
    <scope>NUCLEOTIDE SEQUENCE [LARGE SCALE GENOMIC DNA]</scope>
    <source>
        <tissue evidence="2">Muscle</tissue>
    </source>
</reference>
<feature type="region of interest" description="Disordered" evidence="1">
    <location>
        <begin position="1"/>
        <end position="22"/>
    </location>
</feature>
<comment type="caution">
    <text evidence="2">The sequence shown here is derived from an EMBL/GenBank/DDBJ whole genome shotgun (WGS) entry which is preliminary data.</text>
</comment>
<proteinExistence type="predicted"/>
<dbReference type="EMBL" id="SRLO01000631">
    <property type="protein sequence ID" value="TNN50077.1"/>
    <property type="molecule type" value="Genomic_DNA"/>
</dbReference>
<dbReference type="Proteomes" id="UP000314294">
    <property type="component" value="Unassembled WGS sequence"/>
</dbReference>
<organism evidence="2 3">
    <name type="scientific">Liparis tanakae</name>
    <name type="common">Tanaka's snailfish</name>
    <dbReference type="NCBI Taxonomy" id="230148"/>
    <lineage>
        <taxon>Eukaryota</taxon>
        <taxon>Metazoa</taxon>
        <taxon>Chordata</taxon>
        <taxon>Craniata</taxon>
        <taxon>Vertebrata</taxon>
        <taxon>Euteleostomi</taxon>
        <taxon>Actinopterygii</taxon>
        <taxon>Neopterygii</taxon>
        <taxon>Teleostei</taxon>
        <taxon>Neoteleostei</taxon>
        <taxon>Acanthomorphata</taxon>
        <taxon>Eupercaria</taxon>
        <taxon>Perciformes</taxon>
        <taxon>Cottioidei</taxon>
        <taxon>Cottales</taxon>
        <taxon>Liparidae</taxon>
        <taxon>Liparis</taxon>
    </lineage>
</organism>
<evidence type="ECO:0000256" key="1">
    <source>
        <dbReference type="SAM" id="MobiDB-lite"/>
    </source>
</evidence>
<evidence type="ECO:0000313" key="3">
    <source>
        <dbReference type="Proteomes" id="UP000314294"/>
    </source>
</evidence>
<feature type="region of interest" description="Disordered" evidence="1">
    <location>
        <begin position="83"/>
        <end position="105"/>
    </location>
</feature>
<dbReference type="AlphaFoldDB" id="A0A4Z2G952"/>
<protein>
    <submittedName>
        <fullName evidence="2">Uncharacterized protein</fullName>
    </submittedName>
</protein>